<evidence type="ECO:0000313" key="1">
    <source>
        <dbReference type="EMBL" id="KAH6653628.1"/>
    </source>
</evidence>
<name>A0A9P8ZY31_9PEZI</name>
<dbReference type="EMBL" id="JAGPXC010000005">
    <property type="protein sequence ID" value="KAH6653628.1"/>
    <property type="molecule type" value="Genomic_DNA"/>
</dbReference>
<organism evidence="1 2">
    <name type="scientific">Truncatella angustata</name>
    <dbReference type="NCBI Taxonomy" id="152316"/>
    <lineage>
        <taxon>Eukaryota</taxon>
        <taxon>Fungi</taxon>
        <taxon>Dikarya</taxon>
        <taxon>Ascomycota</taxon>
        <taxon>Pezizomycotina</taxon>
        <taxon>Sordariomycetes</taxon>
        <taxon>Xylariomycetidae</taxon>
        <taxon>Amphisphaeriales</taxon>
        <taxon>Sporocadaceae</taxon>
        <taxon>Truncatella</taxon>
    </lineage>
</organism>
<dbReference type="RefSeq" id="XP_045957905.1">
    <property type="nucleotide sequence ID" value="XM_046096212.1"/>
</dbReference>
<proteinExistence type="predicted"/>
<dbReference type="Proteomes" id="UP000758603">
    <property type="component" value="Unassembled WGS sequence"/>
</dbReference>
<gene>
    <name evidence="1" type="ORF">BKA67DRAFT_326802</name>
</gene>
<accession>A0A9P8ZY31</accession>
<evidence type="ECO:0000313" key="2">
    <source>
        <dbReference type="Proteomes" id="UP000758603"/>
    </source>
</evidence>
<dbReference type="AlphaFoldDB" id="A0A9P8ZY31"/>
<reference evidence="1" key="1">
    <citation type="journal article" date="2021" name="Nat. Commun.">
        <title>Genetic determinants of endophytism in the Arabidopsis root mycobiome.</title>
        <authorList>
            <person name="Mesny F."/>
            <person name="Miyauchi S."/>
            <person name="Thiergart T."/>
            <person name="Pickel B."/>
            <person name="Atanasova L."/>
            <person name="Karlsson M."/>
            <person name="Huettel B."/>
            <person name="Barry K.W."/>
            <person name="Haridas S."/>
            <person name="Chen C."/>
            <person name="Bauer D."/>
            <person name="Andreopoulos W."/>
            <person name="Pangilinan J."/>
            <person name="LaButti K."/>
            <person name="Riley R."/>
            <person name="Lipzen A."/>
            <person name="Clum A."/>
            <person name="Drula E."/>
            <person name="Henrissat B."/>
            <person name="Kohler A."/>
            <person name="Grigoriev I.V."/>
            <person name="Martin F.M."/>
            <person name="Hacquard S."/>
        </authorList>
    </citation>
    <scope>NUCLEOTIDE SEQUENCE</scope>
    <source>
        <strain evidence="1">MPI-SDFR-AT-0073</strain>
    </source>
</reference>
<protein>
    <submittedName>
        <fullName evidence="1">Uncharacterized protein</fullName>
    </submittedName>
</protein>
<keyword evidence="2" id="KW-1185">Reference proteome</keyword>
<dbReference type="GeneID" id="70125105"/>
<sequence length="64" mass="6842">MRSERGCTGKSDENASAADLGMEWCFDKNRAVAASILGRHSVCVCVCTGTKRTLTKVAQNLGHV</sequence>
<comment type="caution">
    <text evidence="1">The sequence shown here is derived from an EMBL/GenBank/DDBJ whole genome shotgun (WGS) entry which is preliminary data.</text>
</comment>